<comment type="caution">
    <text evidence="2">The sequence shown here is derived from an EMBL/GenBank/DDBJ whole genome shotgun (WGS) entry which is preliminary data.</text>
</comment>
<dbReference type="EMBL" id="JACXVP010000005">
    <property type="protein sequence ID" value="KAG5605948.1"/>
    <property type="molecule type" value="Genomic_DNA"/>
</dbReference>
<protein>
    <submittedName>
        <fullName evidence="2">Uncharacterized protein</fullName>
    </submittedName>
</protein>
<organism evidence="2 3">
    <name type="scientific">Solanum commersonii</name>
    <name type="common">Commerson's wild potato</name>
    <name type="synonym">Commerson's nightshade</name>
    <dbReference type="NCBI Taxonomy" id="4109"/>
    <lineage>
        <taxon>Eukaryota</taxon>
        <taxon>Viridiplantae</taxon>
        <taxon>Streptophyta</taxon>
        <taxon>Embryophyta</taxon>
        <taxon>Tracheophyta</taxon>
        <taxon>Spermatophyta</taxon>
        <taxon>Magnoliopsida</taxon>
        <taxon>eudicotyledons</taxon>
        <taxon>Gunneridae</taxon>
        <taxon>Pentapetalae</taxon>
        <taxon>asterids</taxon>
        <taxon>lamiids</taxon>
        <taxon>Solanales</taxon>
        <taxon>Solanaceae</taxon>
        <taxon>Solanoideae</taxon>
        <taxon>Solaneae</taxon>
        <taxon>Solanum</taxon>
    </lineage>
</organism>
<evidence type="ECO:0000313" key="2">
    <source>
        <dbReference type="EMBL" id="KAG5605948.1"/>
    </source>
</evidence>
<dbReference type="OrthoDB" id="1327567at2759"/>
<reference evidence="2 3" key="1">
    <citation type="submission" date="2020-09" db="EMBL/GenBank/DDBJ databases">
        <title>De no assembly of potato wild relative species, Solanum commersonii.</title>
        <authorList>
            <person name="Cho K."/>
        </authorList>
    </citation>
    <scope>NUCLEOTIDE SEQUENCE [LARGE SCALE GENOMIC DNA]</scope>
    <source>
        <strain evidence="2">LZ3.2</strain>
        <tissue evidence="2">Leaf</tissue>
    </source>
</reference>
<evidence type="ECO:0000313" key="3">
    <source>
        <dbReference type="Proteomes" id="UP000824120"/>
    </source>
</evidence>
<dbReference type="Proteomes" id="UP000824120">
    <property type="component" value="Chromosome 5"/>
</dbReference>
<dbReference type="AlphaFoldDB" id="A0A9J5Z3D3"/>
<sequence>MEIPDVLKMPQTTTGHGDRSKQITNPELEAETDEEMYEKTERAADEDMTETEAIMIDATVQASLALVARSYGAVR</sequence>
<evidence type="ECO:0000256" key="1">
    <source>
        <dbReference type="SAM" id="MobiDB-lite"/>
    </source>
</evidence>
<proteinExistence type="predicted"/>
<gene>
    <name evidence="2" type="ORF">H5410_027440</name>
</gene>
<name>A0A9J5Z3D3_SOLCO</name>
<accession>A0A9J5Z3D3</accession>
<keyword evidence="3" id="KW-1185">Reference proteome</keyword>
<feature type="region of interest" description="Disordered" evidence="1">
    <location>
        <begin position="1"/>
        <end position="35"/>
    </location>
</feature>